<dbReference type="SUPFAM" id="SSF50129">
    <property type="entry name" value="GroES-like"/>
    <property type="match status" value="1"/>
</dbReference>
<accession>A0A261Y7R7</accession>
<dbReference type="Proteomes" id="UP000242875">
    <property type="component" value="Unassembled WGS sequence"/>
</dbReference>
<organism evidence="1 2">
    <name type="scientific">Bifiguratus adelaidae</name>
    <dbReference type="NCBI Taxonomy" id="1938954"/>
    <lineage>
        <taxon>Eukaryota</taxon>
        <taxon>Fungi</taxon>
        <taxon>Fungi incertae sedis</taxon>
        <taxon>Mucoromycota</taxon>
        <taxon>Mucoromycotina</taxon>
        <taxon>Endogonomycetes</taxon>
        <taxon>Endogonales</taxon>
        <taxon>Endogonales incertae sedis</taxon>
        <taxon>Bifiguratus</taxon>
    </lineage>
</organism>
<proteinExistence type="predicted"/>
<evidence type="ECO:0000313" key="1">
    <source>
        <dbReference type="EMBL" id="OZJ06639.1"/>
    </source>
</evidence>
<protein>
    <submittedName>
        <fullName evidence="1">Uncharacterized protein</fullName>
    </submittedName>
</protein>
<dbReference type="InterPro" id="IPR011032">
    <property type="entry name" value="GroES-like_sf"/>
</dbReference>
<dbReference type="EMBL" id="MVBO01000002">
    <property type="protein sequence ID" value="OZJ06639.1"/>
    <property type="molecule type" value="Genomic_DNA"/>
</dbReference>
<keyword evidence="2" id="KW-1185">Reference proteome</keyword>
<dbReference type="AlphaFoldDB" id="A0A261Y7R7"/>
<comment type="caution">
    <text evidence="1">The sequence shown here is derived from an EMBL/GenBank/DDBJ whole genome shotgun (WGS) entry which is preliminary data.</text>
</comment>
<evidence type="ECO:0000313" key="2">
    <source>
        <dbReference type="Proteomes" id="UP000242875"/>
    </source>
</evidence>
<sequence>MPSTLTDSLHKAYPETRRTICFTSQDVVELVDRRIGPVTANDLVIKMTRTLVSTGETDINHCTHWDNWFKSTQGIFETDYLSVGRVVHMGIHVQGWKVGDRVANMITHRYKPSQAKEAYSELATNPLNALGCIFEWD</sequence>
<name>A0A261Y7R7_9FUNG</name>
<gene>
    <name evidence="1" type="ORF">BZG36_00354</name>
</gene>
<dbReference type="Gene3D" id="3.90.180.10">
    <property type="entry name" value="Medium-chain alcohol dehydrogenases, catalytic domain"/>
    <property type="match status" value="1"/>
</dbReference>
<reference evidence="1 2" key="1">
    <citation type="journal article" date="2017" name="Mycologia">
        <title>Bifiguratus adelaidae, gen. et sp. nov., a new member of Mucoromycotina in endophytic and soil-dwelling habitats.</title>
        <authorList>
            <person name="Torres-Cruz T.J."/>
            <person name="Billingsley Tobias T.L."/>
            <person name="Almatruk M."/>
            <person name="Hesse C."/>
            <person name="Kuske C.R."/>
            <person name="Desiro A."/>
            <person name="Benucci G.M."/>
            <person name="Bonito G."/>
            <person name="Stajich J.E."/>
            <person name="Dunlap C."/>
            <person name="Arnold A.E."/>
            <person name="Porras-Alfaro A."/>
        </authorList>
    </citation>
    <scope>NUCLEOTIDE SEQUENCE [LARGE SCALE GENOMIC DNA]</scope>
    <source>
        <strain evidence="1 2">AZ0501</strain>
    </source>
</reference>